<dbReference type="GO" id="GO:0004197">
    <property type="term" value="F:cysteine-type endopeptidase activity"/>
    <property type="evidence" value="ECO:0007669"/>
    <property type="project" value="InterPro"/>
</dbReference>
<evidence type="ECO:0000313" key="3">
    <source>
        <dbReference type="Proteomes" id="UP000036902"/>
    </source>
</evidence>
<organism evidence="2 3">
    <name type="scientific">Thauera humireducens</name>
    <dbReference type="NCBI Taxonomy" id="1134435"/>
    <lineage>
        <taxon>Bacteria</taxon>
        <taxon>Pseudomonadati</taxon>
        <taxon>Pseudomonadota</taxon>
        <taxon>Betaproteobacteria</taxon>
        <taxon>Rhodocyclales</taxon>
        <taxon>Zoogloeaceae</taxon>
        <taxon>Thauera</taxon>
    </lineage>
</organism>
<dbReference type="Pfam" id="PF00656">
    <property type="entry name" value="Peptidase_C14"/>
    <property type="match status" value="1"/>
</dbReference>
<dbReference type="PANTHER" id="PTHR48104">
    <property type="entry name" value="METACASPASE-4"/>
    <property type="match status" value="1"/>
</dbReference>
<dbReference type="InterPro" id="IPR011600">
    <property type="entry name" value="Pept_C14_caspase"/>
</dbReference>
<protein>
    <submittedName>
        <fullName evidence="2">Peptidase C14</fullName>
    </submittedName>
</protein>
<dbReference type="KEGG" id="thu:AC731_015575"/>
<dbReference type="PANTHER" id="PTHR48104:SF30">
    <property type="entry name" value="METACASPASE-1"/>
    <property type="match status" value="1"/>
</dbReference>
<evidence type="ECO:0000313" key="2">
    <source>
        <dbReference type="EMBL" id="AMO39163.1"/>
    </source>
</evidence>
<name>A0A127KB10_9RHOO</name>
<dbReference type="EMBL" id="CP014646">
    <property type="protein sequence ID" value="AMO39163.1"/>
    <property type="molecule type" value="Genomic_DNA"/>
</dbReference>
<dbReference type="STRING" id="1134435.AC731_015575"/>
<dbReference type="InterPro" id="IPR050452">
    <property type="entry name" value="Metacaspase"/>
</dbReference>
<dbReference type="Gene3D" id="3.40.50.1460">
    <property type="match status" value="1"/>
</dbReference>
<dbReference type="AlphaFoldDB" id="A0A127KB10"/>
<dbReference type="GO" id="GO:0006508">
    <property type="term" value="P:proteolysis"/>
    <property type="evidence" value="ECO:0007669"/>
    <property type="project" value="InterPro"/>
</dbReference>
<evidence type="ECO:0000259" key="1">
    <source>
        <dbReference type="Pfam" id="PF00656"/>
    </source>
</evidence>
<proteinExistence type="predicted"/>
<dbReference type="SUPFAM" id="SSF52129">
    <property type="entry name" value="Caspase-like"/>
    <property type="match status" value="1"/>
</dbReference>
<feature type="domain" description="Peptidase C14 caspase" evidence="1">
    <location>
        <begin position="3"/>
        <end position="253"/>
    </location>
</feature>
<keyword evidence="3" id="KW-1185">Reference proteome</keyword>
<reference evidence="3" key="1">
    <citation type="submission" date="2016-03" db="EMBL/GenBank/DDBJ databases">
        <authorList>
            <person name="Ma C."/>
            <person name="Zhou S."/>
            <person name="Yang G."/>
        </authorList>
    </citation>
    <scope>NUCLEOTIDE SEQUENCE [LARGE SCALE GENOMIC DNA]</scope>
    <source>
        <strain evidence="3">SgZ-1</strain>
    </source>
</reference>
<gene>
    <name evidence="2" type="ORF">AC731_015575</name>
</gene>
<dbReference type="Proteomes" id="UP000036902">
    <property type="component" value="Chromosome"/>
</dbReference>
<dbReference type="GO" id="GO:0005737">
    <property type="term" value="C:cytoplasm"/>
    <property type="evidence" value="ECO:0007669"/>
    <property type="project" value="TreeGrafter"/>
</dbReference>
<dbReference type="RefSeq" id="WP_048710231.1">
    <property type="nucleotide sequence ID" value="NZ_CP014646.1"/>
</dbReference>
<dbReference type="InterPro" id="IPR029030">
    <property type="entry name" value="Caspase-like_dom_sf"/>
</dbReference>
<sequence length="264" mass="29000">MARRALCIGINDYPGTDSDLSGCVNDARDWSAELQGRGFEVTTLLDAQATRAAMIAAIEALIAGAQKNDTLVFTYSGHGTWVVDKDGDEPDGRDEALCPWDIHRKGPLLDDEIRPLFDSRGAGVRLLLISDSCHSGSVTRGDDSDLDPGGPRARFLPPEAWMKAGELPDAPRASALTLVGGMRRAGGDLLLAGCRDEEYSWDTSFGGRPNGAFTFYALKTLREKKPQTYEQWHAAIRKYLPTNRLPQEPQIFGTRSARKMRIFD</sequence>
<accession>A0A127KB10</accession>